<feature type="compositionally biased region" description="Polar residues" evidence="4">
    <location>
        <begin position="348"/>
        <end position="362"/>
    </location>
</feature>
<organism evidence="6 7">
    <name type="scientific">Leptospira noguchii str. 2007001578</name>
    <dbReference type="NCBI Taxonomy" id="1049974"/>
    <lineage>
        <taxon>Bacteria</taxon>
        <taxon>Pseudomonadati</taxon>
        <taxon>Spirochaetota</taxon>
        <taxon>Spirochaetia</taxon>
        <taxon>Leptospirales</taxon>
        <taxon>Leptospiraceae</taxon>
        <taxon>Leptospira</taxon>
    </lineage>
</organism>
<evidence type="ECO:0000259" key="5">
    <source>
        <dbReference type="Pfam" id="PF01420"/>
    </source>
</evidence>
<reference evidence="6 7" key="1">
    <citation type="submission" date="2013-01" db="EMBL/GenBank/DDBJ databases">
        <authorList>
            <person name="Harkins D.M."/>
            <person name="Durkin A.S."/>
            <person name="Brinkac L.M."/>
            <person name="Haft D.H."/>
            <person name="Selengut J.D."/>
            <person name="Sanka R."/>
            <person name="DePew J."/>
            <person name="Purushe J."/>
            <person name="Whelen A.C."/>
            <person name="Vinetz J.M."/>
            <person name="Sutton G.G."/>
            <person name="Nierman W.C."/>
            <person name="Fouts D.E."/>
        </authorList>
    </citation>
    <scope>NUCLEOTIDE SEQUENCE [LARGE SCALE GENOMIC DNA]</scope>
    <source>
        <strain evidence="6 7">2007001578</strain>
    </source>
</reference>
<comment type="caution">
    <text evidence="6">The sequence shown here is derived from an EMBL/GenBank/DDBJ whole genome shotgun (WGS) entry which is preliminary data.</text>
</comment>
<evidence type="ECO:0000313" key="7">
    <source>
        <dbReference type="Proteomes" id="UP000012099"/>
    </source>
</evidence>
<dbReference type="EMBL" id="AHMH02000008">
    <property type="protein sequence ID" value="EMN02644.1"/>
    <property type="molecule type" value="Genomic_DNA"/>
</dbReference>
<evidence type="ECO:0000313" key="6">
    <source>
        <dbReference type="EMBL" id="EMN02644.1"/>
    </source>
</evidence>
<feature type="domain" description="Type I restriction modification DNA specificity" evidence="5">
    <location>
        <begin position="205"/>
        <end position="341"/>
    </location>
</feature>
<dbReference type="InterPro" id="IPR044946">
    <property type="entry name" value="Restrct_endonuc_typeI_TRD_sf"/>
</dbReference>
<dbReference type="Proteomes" id="UP000012099">
    <property type="component" value="Unassembled WGS sequence"/>
</dbReference>
<dbReference type="InterPro" id="IPR051212">
    <property type="entry name" value="Type-I_RE_S_subunit"/>
</dbReference>
<dbReference type="InterPro" id="IPR000055">
    <property type="entry name" value="Restrct_endonuc_typeI_TRD"/>
</dbReference>
<dbReference type="Pfam" id="PF01420">
    <property type="entry name" value="Methylase_S"/>
    <property type="match status" value="2"/>
</dbReference>
<evidence type="ECO:0000256" key="2">
    <source>
        <dbReference type="ARBA" id="ARBA00022747"/>
    </source>
</evidence>
<evidence type="ECO:0000256" key="1">
    <source>
        <dbReference type="ARBA" id="ARBA00010923"/>
    </source>
</evidence>
<dbReference type="SUPFAM" id="SSF116734">
    <property type="entry name" value="DNA methylase specificity domain"/>
    <property type="match status" value="2"/>
</dbReference>
<accession>A0ABN0J6J5</accession>
<feature type="region of interest" description="Disordered" evidence="4">
    <location>
        <begin position="341"/>
        <end position="362"/>
    </location>
</feature>
<evidence type="ECO:0000256" key="3">
    <source>
        <dbReference type="ARBA" id="ARBA00023125"/>
    </source>
</evidence>
<feature type="domain" description="Type I restriction modification DNA specificity" evidence="5">
    <location>
        <begin position="16"/>
        <end position="180"/>
    </location>
</feature>
<keyword evidence="3" id="KW-0238">DNA-binding</keyword>
<sequence length="362" mass="41476">MSQLRFLEKLLEGAPVEWKMLGEVAEYSKSRISSDQLDKTNYVGVDNLLQNRAGKTESIYVPMEGNLTGYYKHDILIGNIRPYLKKIWLADRIGGTNGDVLVIHVTAKTVNSQYLFQILTDERFFSYNMQHAKGAKMPRGNKDKIMEYPIPIPPLLVQAEIVRILDAFTELTTELTAELTARKKQYNYYRDQLLSFEKGKVEWKTLGEVTVSTSNIRWREADRIYRYIDLTSVSRENNSIVETTEITAKTAPSRAQKLVEKDDVIFATTRPTQQRICLISEEYAGEIASTGYCVLRAKTDEVFSKWIFYYLLSAKFRNYVEENQSGSAYPAISDAKVKEFKSPFRPSPNKSVSFPSSINLTR</sequence>
<protein>
    <submittedName>
        <fullName evidence="6">Type I restriction modification DNA specificity domain protein</fullName>
    </submittedName>
</protein>
<gene>
    <name evidence="6" type="ORF">LEP1GSC035_3671</name>
</gene>
<dbReference type="PANTHER" id="PTHR43140:SF1">
    <property type="entry name" value="TYPE I RESTRICTION ENZYME ECOKI SPECIFICITY SUBUNIT"/>
    <property type="match status" value="1"/>
</dbReference>
<name>A0ABN0J6J5_9LEPT</name>
<dbReference type="Gene3D" id="3.90.220.20">
    <property type="entry name" value="DNA methylase specificity domains"/>
    <property type="match status" value="2"/>
</dbReference>
<dbReference type="CDD" id="cd16961">
    <property type="entry name" value="RMtype1_S_TRD-CR_like"/>
    <property type="match status" value="1"/>
</dbReference>
<proteinExistence type="inferred from homology"/>
<dbReference type="PANTHER" id="PTHR43140">
    <property type="entry name" value="TYPE-1 RESTRICTION ENZYME ECOKI SPECIFICITY PROTEIN"/>
    <property type="match status" value="1"/>
</dbReference>
<comment type="similarity">
    <text evidence="1">Belongs to the type-I restriction system S methylase family.</text>
</comment>
<evidence type="ECO:0000256" key="4">
    <source>
        <dbReference type="SAM" id="MobiDB-lite"/>
    </source>
</evidence>
<keyword evidence="7" id="KW-1185">Reference proteome</keyword>
<keyword evidence="2" id="KW-0680">Restriction system</keyword>